<dbReference type="Pfam" id="PF08718">
    <property type="entry name" value="GLTP"/>
    <property type="match status" value="1"/>
</dbReference>
<dbReference type="Gene3D" id="1.10.3520.10">
    <property type="entry name" value="Glycolipid transfer protein"/>
    <property type="match status" value="1"/>
</dbReference>
<evidence type="ECO:0000313" key="3">
    <source>
        <dbReference type="EMBL" id="UJO13336.1"/>
    </source>
</evidence>
<keyword evidence="4" id="KW-1185">Reference proteome</keyword>
<evidence type="ECO:0000256" key="1">
    <source>
        <dbReference type="ARBA" id="ARBA00022448"/>
    </source>
</evidence>
<dbReference type="KEGG" id="ffu:CLAFUR5_03548"/>
<proteinExistence type="predicted"/>
<dbReference type="InterPro" id="IPR014830">
    <property type="entry name" value="Glycolipid_transfer_prot_dom"/>
</dbReference>
<sequence length="205" mass="22917">MAAFPPGGTYFDGKKSFAQVPVDDSKDGGAISTTEFLEAAEALTGLFDILGPTAFKPVKTDMAGNIKKIRDRQLESPVDSETLQDLARNELKTKKHTATEGLLWLTRGLDFTAQGLRHNLKHSDQELSVSFREAYGGTLKPHHSFAIKPIFSMAMSACPYRKDFYGKLGDDQPRVHKELDEWLQGLEKIVDILNKFTQSKEAQWK</sequence>
<evidence type="ECO:0000259" key="2">
    <source>
        <dbReference type="Pfam" id="PF08718"/>
    </source>
</evidence>
<dbReference type="GO" id="GO:1902387">
    <property type="term" value="F:ceramide 1-phosphate binding"/>
    <property type="evidence" value="ECO:0007669"/>
    <property type="project" value="TreeGrafter"/>
</dbReference>
<dbReference type="InterPro" id="IPR036497">
    <property type="entry name" value="GLTP_sf"/>
</dbReference>
<reference evidence="3" key="1">
    <citation type="submission" date="2021-12" db="EMBL/GenBank/DDBJ databases">
        <authorList>
            <person name="Zaccaron A."/>
            <person name="Stergiopoulos I."/>
        </authorList>
    </citation>
    <scope>NUCLEOTIDE SEQUENCE</scope>
    <source>
        <strain evidence="3">Race5_Kim</strain>
    </source>
</reference>
<dbReference type="GO" id="GO:1902388">
    <property type="term" value="F:ceramide 1-phosphate transfer activity"/>
    <property type="evidence" value="ECO:0007669"/>
    <property type="project" value="TreeGrafter"/>
</dbReference>
<accession>A0A9Q8P4Z0</accession>
<name>A0A9Q8P4Z0_PASFU</name>
<dbReference type="EMBL" id="CP090164">
    <property type="protein sequence ID" value="UJO13336.1"/>
    <property type="molecule type" value="Genomic_DNA"/>
</dbReference>
<dbReference type="FunFam" id="1.10.3520.10:FF:000001">
    <property type="entry name" value="Pleckstrin domain-containing family A member 8"/>
    <property type="match status" value="1"/>
</dbReference>
<dbReference type="PANTHER" id="PTHR10219:SF25">
    <property type="entry name" value="PLECKSTRIN HOMOLOGY DOMAIN-CONTAINING FAMILY A MEMBER 8"/>
    <property type="match status" value="1"/>
</dbReference>
<keyword evidence="1" id="KW-0813">Transport</keyword>
<dbReference type="OrthoDB" id="205255at2759"/>
<feature type="domain" description="Glycolipid transfer protein" evidence="2">
    <location>
        <begin position="31"/>
        <end position="169"/>
    </location>
</feature>
<organism evidence="3 4">
    <name type="scientific">Passalora fulva</name>
    <name type="common">Tomato leaf mold</name>
    <name type="synonym">Cladosporium fulvum</name>
    <dbReference type="NCBI Taxonomy" id="5499"/>
    <lineage>
        <taxon>Eukaryota</taxon>
        <taxon>Fungi</taxon>
        <taxon>Dikarya</taxon>
        <taxon>Ascomycota</taxon>
        <taxon>Pezizomycotina</taxon>
        <taxon>Dothideomycetes</taxon>
        <taxon>Dothideomycetidae</taxon>
        <taxon>Mycosphaerellales</taxon>
        <taxon>Mycosphaerellaceae</taxon>
        <taxon>Fulvia</taxon>
    </lineage>
</organism>
<dbReference type="SUPFAM" id="SSF110004">
    <property type="entry name" value="Glycolipid transfer protein, GLTP"/>
    <property type="match status" value="1"/>
</dbReference>
<evidence type="ECO:0000313" key="4">
    <source>
        <dbReference type="Proteomes" id="UP000756132"/>
    </source>
</evidence>
<dbReference type="PANTHER" id="PTHR10219">
    <property type="entry name" value="GLYCOLIPID TRANSFER PROTEIN-RELATED"/>
    <property type="match status" value="1"/>
</dbReference>
<reference evidence="3" key="2">
    <citation type="journal article" date="2022" name="Microb. Genom.">
        <title>A chromosome-scale genome assembly of the tomato pathogen Cladosporium fulvum reveals a compartmentalized genome architecture and the presence of a dispensable chromosome.</title>
        <authorList>
            <person name="Zaccaron A.Z."/>
            <person name="Chen L.H."/>
            <person name="Samaras A."/>
            <person name="Stergiopoulos I."/>
        </authorList>
    </citation>
    <scope>NUCLEOTIDE SEQUENCE</scope>
    <source>
        <strain evidence="3">Race5_Kim</strain>
    </source>
</reference>
<dbReference type="GO" id="GO:0005829">
    <property type="term" value="C:cytosol"/>
    <property type="evidence" value="ECO:0007669"/>
    <property type="project" value="TreeGrafter"/>
</dbReference>
<dbReference type="GeneID" id="71983426"/>
<dbReference type="GO" id="GO:0016020">
    <property type="term" value="C:membrane"/>
    <property type="evidence" value="ECO:0007669"/>
    <property type="project" value="TreeGrafter"/>
</dbReference>
<dbReference type="RefSeq" id="XP_047757702.1">
    <property type="nucleotide sequence ID" value="XM_047902696.1"/>
</dbReference>
<dbReference type="AlphaFoldDB" id="A0A9Q8P4Z0"/>
<gene>
    <name evidence="3" type="ORF">CLAFUR5_03548</name>
</gene>
<protein>
    <submittedName>
        <fullName evidence="3">Pleckstrin y domain-containing family A member 8</fullName>
    </submittedName>
</protein>
<dbReference type="OMA" id="EMHGAEW"/>
<dbReference type="Proteomes" id="UP000756132">
    <property type="component" value="Chromosome 2"/>
</dbReference>